<reference evidence="1" key="1">
    <citation type="submission" date="2023-04" db="EMBL/GenBank/DDBJ databases">
        <title>A chromosome-level genome assembly of the parasitoid wasp Eretmocerus hayati.</title>
        <authorList>
            <person name="Zhong Y."/>
            <person name="Liu S."/>
            <person name="Liu Y."/>
        </authorList>
    </citation>
    <scope>NUCLEOTIDE SEQUENCE</scope>
    <source>
        <strain evidence="1">ZJU_SS_LIU_2023</strain>
    </source>
</reference>
<sequence>MKLVKSNSTYFLTLLLCLSSAIAKRKVEVVTVVTQSAEEFSSEFFKKISAAYANKNVITSPLSAHVVLSMAAYGARGQTSNQMRQSLHLPENNTITHQGFEGIIKRYQNVKSVVLKVANKIYVAKGMKLEQRYKHLTARTFKSEASELEVDRPTKAAQYINHWVGRNTNDKIHDIIVPSDIDASTRLIMLNAVYFKGEWLKSFDKKLTVESQFHITEEIQKNVSTMFTSGSFMYGELTDLKAKFIEVPYKNGDFKLVVIVPNDINGLDYVIQNSTALKPEYLAKSASKQEVHLYLPKFKIESTIDLKEPLEKLGMTNMFENTANFSGIAKESLQVSKVLQKAFIEVNEHGSEAAAATSINFVLSAAPVVPVAPIEFKADKPFLFQINDNKLGLTLFTGTVNDPKI</sequence>
<name>A0ACC2PEH3_9HYME</name>
<protein>
    <submittedName>
        <fullName evidence="1">Uncharacterized protein</fullName>
    </submittedName>
</protein>
<accession>A0ACC2PEH3</accession>
<keyword evidence="2" id="KW-1185">Reference proteome</keyword>
<evidence type="ECO:0000313" key="1">
    <source>
        <dbReference type="EMBL" id="KAJ8681830.1"/>
    </source>
</evidence>
<comment type="caution">
    <text evidence="1">The sequence shown here is derived from an EMBL/GenBank/DDBJ whole genome shotgun (WGS) entry which is preliminary data.</text>
</comment>
<organism evidence="1 2">
    <name type="scientific">Eretmocerus hayati</name>
    <dbReference type="NCBI Taxonomy" id="131215"/>
    <lineage>
        <taxon>Eukaryota</taxon>
        <taxon>Metazoa</taxon>
        <taxon>Ecdysozoa</taxon>
        <taxon>Arthropoda</taxon>
        <taxon>Hexapoda</taxon>
        <taxon>Insecta</taxon>
        <taxon>Pterygota</taxon>
        <taxon>Neoptera</taxon>
        <taxon>Endopterygota</taxon>
        <taxon>Hymenoptera</taxon>
        <taxon>Apocrita</taxon>
        <taxon>Proctotrupomorpha</taxon>
        <taxon>Chalcidoidea</taxon>
        <taxon>Aphelinidae</taxon>
        <taxon>Aphelininae</taxon>
        <taxon>Eretmocerus</taxon>
    </lineage>
</organism>
<proteinExistence type="predicted"/>
<dbReference type="Proteomes" id="UP001239111">
    <property type="component" value="Chromosome 1"/>
</dbReference>
<dbReference type="EMBL" id="CM056741">
    <property type="protein sequence ID" value="KAJ8681830.1"/>
    <property type="molecule type" value="Genomic_DNA"/>
</dbReference>
<gene>
    <name evidence="1" type="ORF">QAD02_017622</name>
</gene>
<evidence type="ECO:0000313" key="2">
    <source>
        <dbReference type="Proteomes" id="UP001239111"/>
    </source>
</evidence>